<evidence type="ECO:0000313" key="2">
    <source>
        <dbReference type="Proteomes" id="UP001341840"/>
    </source>
</evidence>
<protein>
    <submittedName>
        <fullName evidence="1">Uncharacterized protein</fullName>
    </submittedName>
</protein>
<reference evidence="1 2" key="1">
    <citation type="journal article" date="2023" name="Plants (Basel)">
        <title>Bridging the Gap: Combining Genomics and Transcriptomics Approaches to Understand Stylosanthes scabra, an Orphan Legume from the Brazilian Caatinga.</title>
        <authorList>
            <person name="Ferreira-Neto J.R.C."/>
            <person name="da Silva M.D."/>
            <person name="Binneck E."/>
            <person name="de Melo N.F."/>
            <person name="da Silva R.H."/>
            <person name="de Melo A.L.T.M."/>
            <person name="Pandolfi V."/>
            <person name="Bustamante F.O."/>
            <person name="Brasileiro-Vidal A.C."/>
            <person name="Benko-Iseppon A.M."/>
        </authorList>
    </citation>
    <scope>NUCLEOTIDE SEQUENCE [LARGE SCALE GENOMIC DNA]</scope>
    <source>
        <tissue evidence="1">Leaves</tissue>
    </source>
</reference>
<dbReference type="Proteomes" id="UP001341840">
    <property type="component" value="Unassembled WGS sequence"/>
</dbReference>
<sequence length="165" mass="18154">MSIGLMKCLGSWTLRIRLENGVWPWGYIPASGPFVPPSGPSASVTISFRGGLTVIRAIMVIEFSWGESETEIGASVWEESMHATLDSAWWSEVRCFPSSVPELPAPSIAYDVSVLARFGTRPIRFLRMAGGSDRLDQSCQMHFDDCRGSDCGVMAVRSRCPQNPH</sequence>
<name>A0ABU6ZRU5_9FABA</name>
<accession>A0ABU6ZRU5</accession>
<keyword evidence="2" id="KW-1185">Reference proteome</keyword>
<dbReference type="EMBL" id="JASCZI010273326">
    <property type="protein sequence ID" value="MED6224650.1"/>
    <property type="molecule type" value="Genomic_DNA"/>
</dbReference>
<proteinExistence type="predicted"/>
<organism evidence="1 2">
    <name type="scientific">Stylosanthes scabra</name>
    <dbReference type="NCBI Taxonomy" id="79078"/>
    <lineage>
        <taxon>Eukaryota</taxon>
        <taxon>Viridiplantae</taxon>
        <taxon>Streptophyta</taxon>
        <taxon>Embryophyta</taxon>
        <taxon>Tracheophyta</taxon>
        <taxon>Spermatophyta</taxon>
        <taxon>Magnoliopsida</taxon>
        <taxon>eudicotyledons</taxon>
        <taxon>Gunneridae</taxon>
        <taxon>Pentapetalae</taxon>
        <taxon>rosids</taxon>
        <taxon>fabids</taxon>
        <taxon>Fabales</taxon>
        <taxon>Fabaceae</taxon>
        <taxon>Papilionoideae</taxon>
        <taxon>50 kb inversion clade</taxon>
        <taxon>dalbergioids sensu lato</taxon>
        <taxon>Dalbergieae</taxon>
        <taxon>Pterocarpus clade</taxon>
        <taxon>Stylosanthes</taxon>
    </lineage>
</organism>
<comment type="caution">
    <text evidence="1">The sequence shown here is derived from an EMBL/GenBank/DDBJ whole genome shotgun (WGS) entry which is preliminary data.</text>
</comment>
<gene>
    <name evidence="1" type="ORF">PIB30_086185</name>
</gene>
<evidence type="ECO:0000313" key="1">
    <source>
        <dbReference type="EMBL" id="MED6224650.1"/>
    </source>
</evidence>